<gene>
    <name evidence="2" type="ORF">GN958_ATG12626</name>
</gene>
<feature type="region of interest" description="Disordered" evidence="1">
    <location>
        <begin position="119"/>
        <end position="144"/>
    </location>
</feature>
<accession>A0A8S9UBS8</accession>
<evidence type="ECO:0000256" key="1">
    <source>
        <dbReference type="SAM" id="MobiDB-lite"/>
    </source>
</evidence>
<organism evidence="2 3">
    <name type="scientific">Phytophthora infestans</name>
    <name type="common">Potato late blight agent</name>
    <name type="synonym">Botrytis infestans</name>
    <dbReference type="NCBI Taxonomy" id="4787"/>
    <lineage>
        <taxon>Eukaryota</taxon>
        <taxon>Sar</taxon>
        <taxon>Stramenopiles</taxon>
        <taxon>Oomycota</taxon>
        <taxon>Peronosporomycetes</taxon>
        <taxon>Peronosporales</taxon>
        <taxon>Peronosporaceae</taxon>
        <taxon>Phytophthora</taxon>
    </lineage>
</organism>
<reference evidence="2" key="1">
    <citation type="submission" date="2020-03" db="EMBL/GenBank/DDBJ databases">
        <title>Hybrid Assembly of Korean Phytophthora infestans isolates.</title>
        <authorList>
            <person name="Prokchorchik M."/>
            <person name="Lee Y."/>
            <person name="Seo J."/>
            <person name="Cho J.-H."/>
            <person name="Park Y.-E."/>
            <person name="Jang D.-C."/>
            <person name="Im J.-S."/>
            <person name="Choi J.-G."/>
            <person name="Park H.-J."/>
            <person name="Lee G.-B."/>
            <person name="Lee Y.-G."/>
            <person name="Hong S.-Y."/>
            <person name="Cho K."/>
            <person name="Sohn K.H."/>
        </authorList>
    </citation>
    <scope>NUCLEOTIDE SEQUENCE</scope>
    <source>
        <strain evidence="2">KR_2_A2</strain>
    </source>
</reference>
<sequence length="178" mass="20145">MNTTITKRSIATNLEFSLLERLLNQTADDVSNCLKLLKKKLRKHDSRNLPGFHYRSTCKYCLKVDIRVVKEMISEMRQVAKRVSQNKIPTQSDINAARITANGTADALNDLVKAGRTYDQNRGRTDNEVQDKMAEGEGSREKAETVEALVKSTLRDNFMGFEALETQIAVVEKALLPW</sequence>
<dbReference type="EMBL" id="JAACNO010001721">
    <property type="protein sequence ID" value="KAF4138201.1"/>
    <property type="molecule type" value="Genomic_DNA"/>
</dbReference>
<evidence type="ECO:0000313" key="3">
    <source>
        <dbReference type="Proteomes" id="UP000704712"/>
    </source>
</evidence>
<dbReference type="Proteomes" id="UP000704712">
    <property type="component" value="Unassembled WGS sequence"/>
</dbReference>
<name>A0A8S9UBS8_PHYIN</name>
<comment type="caution">
    <text evidence="2">The sequence shown here is derived from an EMBL/GenBank/DDBJ whole genome shotgun (WGS) entry which is preliminary data.</text>
</comment>
<dbReference type="AlphaFoldDB" id="A0A8S9UBS8"/>
<evidence type="ECO:0000313" key="2">
    <source>
        <dbReference type="EMBL" id="KAF4138201.1"/>
    </source>
</evidence>
<protein>
    <submittedName>
        <fullName evidence="2">Uncharacterized protein</fullName>
    </submittedName>
</protein>
<proteinExistence type="predicted"/>